<evidence type="ECO:0000256" key="1">
    <source>
        <dbReference type="ARBA" id="ARBA00022801"/>
    </source>
</evidence>
<dbReference type="InterPro" id="IPR009097">
    <property type="entry name" value="Cyclic_Pdiesterase"/>
</dbReference>
<protein>
    <recommendedName>
        <fullName evidence="2">RNA 2',3'-cyclic phosphodiesterase</fullName>
        <shortName evidence="2">RNA 2',3'-CPDase</shortName>
        <ecNumber evidence="2">3.1.4.58</ecNumber>
    </recommendedName>
</protein>
<dbReference type="SUPFAM" id="SSF55144">
    <property type="entry name" value="LigT-like"/>
    <property type="match status" value="1"/>
</dbReference>
<dbReference type="Gene3D" id="3.90.1140.10">
    <property type="entry name" value="Cyclic phosphodiesterase"/>
    <property type="match status" value="1"/>
</dbReference>
<proteinExistence type="inferred from homology"/>
<dbReference type="Proteomes" id="UP000033870">
    <property type="component" value="Unassembled WGS sequence"/>
</dbReference>
<organism evidence="4 5">
    <name type="scientific">Candidatus Magasanikbacteria bacterium GW2011_GWA2_56_11</name>
    <dbReference type="NCBI Taxonomy" id="1619044"/>
    <lineage>
        <taxon>Bacteria</taxon>
        <taxon>Candidatus Magasanikiibacteriota</taxon>
    </lineage>
</organism>
<gene>
    <name evidence="4" type="ORF">UY92_C0006G0097</name>
</gene>
<dbReference type="GO" id="GO:0004113">
    <property type="term" value="F:2',3'-cyclic-nucleotide 3'-phosphodiesterase activity"/>
    <property type="evidence" value="ECO:0007669"/>
    <property type="project" value="InterPro"/>
</dbReference>
<reference evidence="4 5" key="1">
    <citation type="journal article" date="2015" name="Nature">
        <title>rRNA introns, odd ribosomes, and small enigmatic genomes across a large radiation of phyla.</title>
        <authorList>
            <person name="Brown C.T."/>
            <person name="Hug L.A."/>
            <person name="Thomas B.C."/>
            <person name="Sharon I."/>
            <person name="Castelle C.J."/>
            <person name="Singh A."/>
            <person name="Wilkins M.J."/>
            <person name="Williams K.H."/>
            <person name="Banfield J.F."/>
        </authorList>
    </citation>
    <scope>NUCLEOTIDE SEQUENCE [LARGE SCALE GENOMIC DNA]</scope>
</reference>
<dbReference type="AlphaFoldDB" id="A0A0G1YH15"/>
<dbReference type="HAMAP" id="MF_01940">
    <property type="entry name" value="RNA_CPDase"/>
    <property type="match status" value="1"/>
</dbReference>
<feature type="short sequence motif" description="HXTX 1" evidence="2">
    <location>
        <begin position="44"/>
        <end position="47"/>
    </location>
</feature>
<evidence type="ECO:0000259" key="3">
    <source>
        <dbReference type="Pfam" id="PF02834"/>
    </source>
</evidence>
<name>A0A0G1YH15_9BACT</name>
<dbReference type="EC" id="3.1.4.58" evidence="2"/>
<dbReference type="GO" id="GO:0008664">
    <property type="term" value="F:RNA 2',3'-cyclic 3'-phosphodiesterase activity"/>
    <property type="evidence" value="ECO:0007669"/>
    <property type="project" value="UniProtKB-EC"/>
</dbReference>
<sequence>MTQRVFIAFPVEAEVKRAISLAQTELKALNPRAHITWVKPEAMHVTIRFLGEVNESLGPAVGAAIGRVASAHRSFRYWLNGLDGFPNKAHPNVIVARAAEEHHAGRDLEHSLTCELKRMGLVLEERAWKPHITLGRNKDHGAIGGLTTLKIEPVVWNIDRLEFIKSELGEGGPKYTVLGSYPLTAPTV</sequence>
<comment type="caution">
    <text evidence="4">The sequence shown here is derived from an EMBL/GenBank/DDBJ whole genome shotgun (WGS) entry which is preliminary data.</text>
</comment>
<dbReference type="InterPro" id="IPR004175">
    <property type="entry name" value="RNA_CPDase"/>
</dbReference>
<feature type="active site" description="Proton acceptor" evidence="2">
    <location>
        <position position="131"/>
    </location>
</feature>
<dbReference type="Pfam" id="PF02834">
    <property type="entry name" value="LigT_PEase"/>
    <property type="match status" value="1"/>
</dbReference>
<evidence type="ECO:0000313" key="4">
    <source>
        <dbReference type="EMBL" id="KKW42536.1"/>
    </source>
</evidence>
<keyword evidence="1 2" id="KW-0378">Hydrolase</keyword>
<dbReference type="NCBIfam" id="TIGR02258">
    <property type="entry name" value="2_5_ligase"/>
    <property type="match status" value="1"/>
</dbReference>
<dbReference type="EMBL" id="LCRX01000006">
    <property type="protein sequence ID" value="KKW42536.1"/>
    <property type="molecule type" value="Genomic_DNA"/>
</dbReference>
<feature type="short sequence motif" description="HXTX 2" evidence="2">
    <location>
        <begin position="131"/>
        <end position="134"/>
    </location>
</feature>
<accession>A0A0G1YH15</accession>
<feature type="domain" description="Phosphoesterase HXTX" evidence="3">
    <location>
        <begin position="11"/>
        <end position="94"/>
    </location>
</feature>
<evidence type="ECO:0000313" key="5">
    <source>
        <dbReference type="Proteomes" id="UP000033870"/>
    </source>
</evidence>
<dbReference type="PANTHER" id="PTHR35561">
    <property type="entry name" value="RNA 2',3'-CYCLIC PHOSPHODIESTERASE"/>
    <property type="match status" value="1"/>
</dbReference>
<comment type="function">
    <text evidence="2">Hydrolyzes RNA 2',3'-cyclic phosphodiester to an RNA 2'-phosphomonoester.</text>
</comment>
<dbReference type="PANTHER" id="PTHR35561:SF1">
    <property type="entry name" value="RNA 2',3'-CYCLIC PHOSPHODIESTERASE"/>
    <property type="match status" value="1"/>
</dbReference>
<dbReference type="InterPro" id="IPR014051">
    <property type="entry name" value="Phosphoesterase_HXTX"/>
</dbReference>
<feature type="active site" description="Proton donor" evidence="2">
    <location>
        <position position="44"/>
    </location>
</feature>
<dbReference type="STRING" id="1619044.UY92_C0006G0097"/>
<comment type="catalytic activity">
    <reaction evidence="2">
        <text>a 3'-end 2',3'-cyclophospho-ribonucleotide-RNA + H2O = a 3'-end 2'-phospho-ribonucleotide-RNA + H(+)</text>
        <dbReference type="Rhea" id="RHEA:11828"/>
        <dbReference type="Rhea" id="RHEA-COMP:10464"/>
        <dbReference type="Rhea" id="RHEA-COMP:17353"/>
        <dbReference type="ChEBI" id="CHEBI:15377"/>
        <dbReference type="ChEBI" id="CHEBI:15378"/>
        <dbReference type="ChEBI" id="CHEBI:83064"/>
        <dbReference type="ChEBI" id="CHEBI:173113"/>
        <dbReference type="EC" id="3.1.4.58"/>
    </reaction>
</comment>
<comment type="similarity">
    <text evidence="2">Belongs to the 2H phosphoesterase superfamily. ThpR family.</text>
</comment>
<evidence type="ECO:0000256" key="2">
    <source>
        <dbReference type="HAMAP-Rule" id="MF_01940"/>
    </source>
</evidence>